<dbReference type="RefSeq" id="XP_075090849.1">
    <property type="nucleotide sequence ID" value="XM_075234748.1"/>
</dbReference>
<accession>A0AC58T0W4</accession>
<protein>
    <submittedName>
        <fullName evidence="2">DNA replication ATP-dependent helicase/nuclease JHS1 isoform X4</fullName>
    </submittedName>
</protein>
<reference evidence="2" key="2">
    <citation type="submission" date="2025-08" db="UniProtKB">
        <authorList>
            <consortium name="RefSeq"/>
        </authorList>
    </citation>
    <scope>IDENTIFICATION</scope>
    <source>
        <tissue evidence="2">Leaf</tissue>
    </source>
</reference>
<keyword evidence="2" id="KW-0547">Nucleotide-binding</keyword>
<evidence type="ECO:0000313" key="2">
    <source>
        <dbReference type="RefSeq" id="XP_075090849.1"/>
    </source>
</evidence>
<keyword evidence="1" id="KW-1185">Reference proteome</keyword>
<dbReference type="Proteomes" id="UP000790787">
    <property type="component" value="Chromosome 17"/>
</dbReference>
<gene>
    <name evidence="2" type="primary">LOC107821610</name>
</gene>
<sequence length="1383" mass="154283">MAPKKRTSSGSTKKSSNQSQNLQHQQQSQPSKFGIQHFFERHTQNVLSQKSKPLLVPHNSNSNSFQIPQENSSVSVPETSRNDGLNLKKCDKDSAVSRDKGYKNVNKSDHIDVTERFKDRGVGDGKNKEKRVTLKMNDSGGPSQSTPTENLVTAGSGKEKNQAEITPELCKSVSVKRLKFSPGMLIKQSQDDGGDEVSWRISPVNERLHAVSKQLPEMVKVLADSSRFNSLSIQECSLKKTSPGTERKFEKRLCSPPLKALDKSLVSSNRASLRNRNTDHVMDLWETNGNLSCQSKAEVTNSQSPFQTPPSLTYGSDKPANVVNNNEFSDQLGSRQHKKALIELLDQVEDVISVEPKSKEKVAHSHDEPAKPASIVLEDVISVVPKYEEKVASHSHEEPAAIVLEDVINVEPKCEEKVASRSHDEPAKPAAILQKSAESFCARDQRKESTIYFLVLEVSEKHGQVETSGQQYSFKVLRILNEQSGEERVLHLRDEWCYSVVAPGDTIHVIGEFDSEGKCEINREKNFLIVHPDVLVSGTRVASSFSCSRRAVLDERLKSGEYSAAALIGTLLHQMFQAGLIRESPTQEFLEDYARIVLQKSLESLYACGVDENDTHKTLIEAIPKLLNWIRSFQYSEVSEGPSIDFGSEDGVKKIKVCEVLDIEEMAWAPKYGLKGMIDASLRVNVKFNTSKHNEMIMPLEFKTGKATNGLTAMEHNAQVMLYTLLMSERYSQHIGHGLLYYLHTDHTQGITVRRSDLVGLIMRRNELANDLLKTTITQQLPPMLQSPNMCRGCRHLNVCTVYHKAYGGTTEGSGLGGVFDSLVSHLTIAHTNFLQKWDQLIDLEAKEVEVLSTEPGGILIATGVVVDMSCSRISVSLSKRLRLPGSSRTSQAQDLHQQLWRIHKDEFMGSFAIMRFNLIQLFLQNEQSSHLRKMIVDLEVPRFDSGCQFSQDPAISYIWSEKNLNDDQRRAILKILTAKDYALILGMPGTGKTSAMVYAVKALLMRGSSILLTSYTNSAVDNLLLKLKAQGIDFIRIGRYEVVHEEVRENCLSMMDAHGLEEIKQRIDQSKVVAVTCLGITSPLLSNKRFDVCIMDEAGQTTLPVSLGPLTFASKFVLVGDHYQLPPLVQSAEARENGMAVSLFCRLSEAHPQAICALQSQYRMCAAIMALSNALIYGNRLRCGSSQVENAKIKYTTLPSGPAWMKEAMNPDRPVVFINTDLLLAFETNDRKAVNNPMEANIIAEIVRRLLSRGILEEDIGIITPYNSQVDLIRQSVSTSVEIHTIDKYQGRDKDCILLSFVRSSENPRNYVSSLLGDWHRINVALTRAKKKLIMVGSCITLSNVPLLKLLIEKVEEQGGILTVSKKDIAHKPELKRCSNLR</sequence>
<keyword evidence="2" id="KW-0378">Hydrolase</keyword>
<name>A0AC58T0W4_TOBAC</name>
<reference evidence="1" key="1">
    <citation type="journal article" date="2014" name="Nat. Commun.">
        <title>The tobacco genome sequence and its comparison with those of tomato and potato.</title>
        <authorList>
            <person name="Sierro N."/>
            <person name="Battey J.N."/>
            <person name="Ouadi S."/>
            <person name="Bakaher N."/>
            <person name="Bovet L."/>
            <person name="Willig A."/>
            <person name="Goepfert S."/>
            <person name="Peitsch M.C."/>
            <person name="Ivanov N.V."/>
        </authorList>
    </citation>
    <scope>NUCLEOTIDE SEQUENCE [LARGE SCALE GENOMIC DNA]</scope>
</reference>
<keyword evidence="2" id="KW-0067">ATP-binding</keyword>
<proteinExistence type="predicted"/>
<evidence type="ECO:0000313" key="1">
    <source>
        <dbReference type="Proteomes" id="UP000790787"/>
    </source>
</evidence>
<organism evidence="1 2">
    <name type="scientific">Nicotiana tabacum</name>
    <name type="common">Common tobacco</name>
    <dbReference type="NCBI Taxonomy" id="4097"/>
    <lineage>
        <taxon>Eukaryota</taxon>
        <taxon>Viridiplantae</taxon>
        <taxon>Streptophyta</taxon>
        <taxon>Embryophyta</taxon>
        <taxon>Tracheophyta</taxon>
        <taxon>Spermatophyta</taxon>
        <taxon>Magnoliopsida</taxon>
        <taxon>eudicotyledons</taxon>
        <taxon>Gunneridae</taxon>
        <taxon>Pentapetalae</taxon>
        <taxon>asterids</taxon>
        <taxon>lamiids</taxon>
        <taxon>Solanales</taxon>
        <taxon>Solanaceae</taxon>
        <taxon>Nicotianoideae</taxon>
        <taxon>Nicotianeae</taxon>
        <taxon>Nicotiana</taxon>
    </lineage>
</organism>
<keyword evidence="2" id="KW-0347">Helicase</keyword>